<feature type="chain" id="PRO_5038571819" description="Apple domain-containing protein" evidence="1">
    <location>
        <begin position="23"/>
        <end position="97"/>
    </location>
</feature>
<comment type="caution">
    <text evidence="3">The sequence shown here is derived from an EMBL/GenBank/DDBJ whole genome shotgun (WGS) entry which is preliminary data.</text>
</comment>
<name>A0A9D4RC25_DREPO</name>
<dbReference type="Pfam" id="PF00024">
    <property type="entry name" value="PAN_1"/>
    <property type="match status" value="1"/>
</dbReference>
<feature type="domain" description="Apple" evidence="2">
    <location>
        <begin position="14"/>
        <end position="85"/>
    </location>
</feature>
<dbReference type="InterPro" id="IPR003609">
    <property type="entry name" value="Pan_app"/>
</dbReference>
<dbReference type="EMBL" id="JAIWYP010000002">
    <property type="protein sequence ID" value="KAH3862921.1"/>
    <property type="molecule type" value="Genomic_DNA"/>
</dbReference>
<dbReference type="PROSITE" id="PS50948">
    <property type="entry name" value="PAN"/>
    <property type="match status" value="1"/>
</dbReference>
<reference evidence="3" key="2">
    <citation type="submission" date="2020-11" db="EMBL/GenBank/DDBJ databases">
        <authorList>
            <person name="McCartney M.A."/>
            <person name="Auch B."/>
            <person name="Kono T."/>
            <person name="Mallez S."/>
            <person name="Becker A."/>
            <person name="Gohl D.M."/>
            <person name="Silverstein K.A.T."/>
            <person name="Koren S."/>
            <person name="Bechman K.B."/>
            <person name="Herman A."/>
            <person name="Abrahante J.E."/>
            <person name="Garbe J."/>
        </authorList>
    </citation>
    <scope>NUCLEOTIDE SEQUENCE</scope>
    <source>
        <strain evidence="3">Duluth1</strain>
        <tissue evidence="3">Whole animal</tissue>
    </source>
</reference>
<keyword evidence="1" id="KW-0732">Signal</keyword>
<evidence type="ECO:0000313" key="4">
    <source>
        <dbReference type="Proteomes" id="UP000828390"/>
    </source>
</evidence>
<gene>
    <name evidence="3" type="ORF">DPMN_025896</name>
</gene>
<evidence type="ECO:0000259" key="2">
    <source>
        <dbReference type="PROSITE" id="PS50948"/>
    </source>
</evidence>
<dbReference type="Proteomes" id="UP000828390">
    <property type="component" value="Unassembled WGS sequence"/>
</dbReference>
<sequence length="97" mass="10771">MAMWFGLVYIFSMCFVVGRGHAVFVQNARLKDTLCPEYTLNGHRSSIVRCGRLCASNATCRAFFFDITSSDCYVIDTAVAVTNACVFKPGHLYEGDI</sequence>
<reference evidence="3" key="1">
    <citation type="journal article" date="2019" name="bioRxiv">
        <title>The Genome of the Zebra Mussel, Dreissena polymorpha: A Resource for Invasive Species Research.</title>
        <authorList>
            <person name="McCartney M.A."/>
            <person name="Auch B."/>
            <person name="Kono T."/>
            <person name="Mallez S."/>
            <person name="Zhang Y."/>
            <person name="Obille A."/>
            <person name="Becker A."/>
            <person name="Abrahante J.E."/>
            <person name="Garbe J."/>
            <person name="Badalamenti J.P."/>
            <person name="Herman A."/>
            <person name="Mangelson H."/>
            <person name="Liachko I."/>
            <person name="Sullivan S."/>
            <person name="Sone E.D."/>
            <person name="Koren S."/>
            <person name="Silverstein K.A.T."/>
            <person name="Beckman K.B."/>
            <person name="Gohl D.M."/>
        </authorList>
    </citation>
    <scope>NUCLEOTIDE SEQUENCE</scope>
    <source>
        <strain evidence="3">Duluth1</strain>
        <tissue evidence="3">Whole animal</tissue>
    </source>
</reference>
<proteinExistence type="predicted"/>
<organism evidence="3 4">
    <name type="scientific">Dreissena polymorpha</name>
    <name type="common">Zebra mussel</name>
    <name type="synonym">Mytilus polymorpha</name>
    <dbReference type="NCBI Taxonomy" id="45954"/>
    <lineage>
        <taxon>Eukaryota</taxon>
        <taxon>Metazoa</taxon>
        <taxon>Spiralia</taxon>
        <taxon>Lophotrochozoa</taxon>
        <taxon>Mollusca</taxon>
        <taxon>Bivalvia</taxon>
        <taxon>Autobranchia</taxon>
        <taxon>Heteroconchia</taxon>
        <taxon>Euheterodonta</taxon>
        <taxon>Imparidentia</taxon>
        <taxon>Neoheterodontei</taxon>
        <taxon>Myida</taxon>
        <taxon>Dreissenoidea</taxon>
        <taxon>Dreissenidae</taxon>
        <taxon>Dreissena</taxon>
    </lineage>
</organism>
<keyword evidence="4" id="KW-1185">Reference proteome</keyword>
<dbReference type="Gene3D" id="3.50.4.10">
    <property type="entry name" value="Hepatocyte Growth Factor"/>
    <property type="match status" value="1"/>
</dbReference>
<dbReference type="AlphaFoldDB" id="A0A9D4RC25"/>
<dbReference type="SUPFAM" id="SSF57414">
    <property type="entry name" value="Hairpin loop containing domain-like"/>
    <property type="match status" value="1"/>
</dbReference>
<evidence type="ECO:0000256" key="1">
    <source>
        <dbReference type="SAM" id="SignalP"/>
    </source>
</evidence>
<accession>A0A9D4RC25</accession>
<protein>
    <recommendedName>
        <fullName evidence="2">Apple domain-containing protein</fullName>
    </recommendedName>
</protein>
<feature type="signal peptide" evidence="1">
    <location>
        <begin position="1"/>
        <end position="22"/>
    </location>
</feature>
<evidence type="ECO:0000313" key="3">
    <source>
        <dbReference type="EMBL" id="KAH3862921.1"/>
    </source>
</evidence>